<proteinExistence type="predicted"/>
<reference evidence="1" key="1">
    <citation type="journal article" date="2003" name="Genome Biol.">
        <title>An integrated gene annotation and transcriptional profiling approach towards the full gene content of the Drosophila genome.</title>
        <authorList>
            <person name="Hild M."/>
            <person name="Beckmann B."/>
            <person name="Haas S.A."/>
            <person name="Koch B."/>
            <person name="Solovyev V."/>
            <person name="Busold C."/>
            <person name="Fellenberg K."/>
            <person name="Boutros M."/>
            <person name="Vingron M."/>
            <person name="Sauer F."/>
            <person name="Hoheisel J.D."/>
            <person name="Paro R."/>
        </authorList>
    </citation>
    <scope>NUCLEOTIDE SEQUENCE</scope>
</reference>
<evidence type="ECO:0000313" key="1">
    <source>
        <dbReference type="EMBL" id="DAA04340.1"/>
    </source>
</evidence>
<name>Q6IJ81_DROME</name>
<dbReference type="EMBL" id="BK002835">
    <property type="protein sequence ID" value="DAA04340.1"/>
    <property type="molecule type" value="Genomic_DNA"/>
</dbReference>
<accession>Q6IJ81</accession>
<protein>
    <submittedName>
        <fullName evidence="1">HDC15717</fullName>
    </submittedName>
</protein>
<dbReference type="AlphaFoldDB" id="Q6IJ81"/>
<sequence>MYFKNIKMLPTRMFNHLQPESTSESPTFVGLLGCRLLLMMMTTKVGCAPVTHPLDMFRARFVLVLSVVIMPQTYVSPSLKSHMSLDTDVATHACHGLGISYSFGHITLIIAGINDLKITGS</sequence>
<organism evidence="1">
    <name type="scientific">Drosophila melanogaster</name>
    <name type="common">Fruit fly</name>
    <dbReference type="NCBI Taxonomy" id="7227"/>
    <lineage>
        <taxon>Eukaryota</taxon>
        <taxon>Metazoa</taxon>
        <taxon>Ecdysozoa</taxon>
        <taxon>Arthropoda</taxon>
        <taxon>Hexapoda</taxon>
        <taxon>Insecta</taxon>
        <taxon>Pterygota</taxon>
        <taxon>Neoptera</taxon>
        <taxon>Endopterygota</taxon>
        <taxon>Diptera</taxon>
        <taxon>Brachycera</taxon>
        <taxon>Muscomorpha</taxon>
        <taxon>Ephydroidea</taxon>
        <taxon>Drosophilidae</taxon>
        <taxon>Drosophila</taxon>
        <taxon>Sophophora</taxon>
    </lineage>
</organism>
<gene>
    <name evidence="1" type="ORF">HDC15717</name>
</gene>